<dbReference type="EMBL" id="JALJRB010000036">
    <property type="protein sequence ID" value="MCJ8502905.1"/>
    <property type="molecule type" value="Genomic_DNA"/>
</dbReference>
<accession>A0AA41UKC4</accession>
<keyword evidence="2" id="KW-1185">Reference proteome</keyword>
<dbReference type="RefSeq" id="WP_246914443.1">
    <property type="nucleotide sequence ID" value="NZ_JALJRB010000036.1"/>
</dbReference>
<dbReference type="AlphaFoldDB" id="A0AA41UKC4"/>
<protein>
    <recommendedName>
        <fullName evidence="3">Response regulatory domain-containing protein</fullName>
    </recommendedName>
</protein>
<dbReference type="SUPFAM" id="SSF52172">
    <property type="entry name" value="CheY-like"/>
    <property type="match status" value="1"/>
</dbReference>
<organism evidence="1 2">
    <name type="scientific">Desulfatitalea alkaliphila</name>
    <dbReference type="NCBI Taxonomy" id="2929485"/>
    <lineage>
        <taxon>Bacteria</taxon>
        <taxon>Pseudomonadati</taxon>
        <taxon>Thermodesulfobacteriota</taxon>
        <taxon>Desulfobacteria</taxon>
        <taxon>Desulfobacterales</taxon>
        <taxon>Desulfosarcinaceae</taxon>
        <taxon>Desulfatitalea</taxon>
    </lineage>
</organism>
<evidence type="ECO:0000313" key="2">
    <source>
        <dbReference type="Proteomes" id="UP001165427"/>
    </source>
</evidence>
<sequence>MRIVLVTSRQADLFRPFREALAETPEDRVEVLHSAIDALDAVRHDLPHLVIVDDPVGEMSALSVVRQLLEFNAFVNTAVLSNMDEEAFHEQSEGLGVLCRLPSVPGLEDAKTVRRLLGGVVAD</sequence>
<name>A0AA41UKC4_9BACT</name>
<dbReference type="Gene3D" id="3.40.50.2300">
    <property type="match status" value="1"/>
</dbReference>
<dbReference type="Proteomes" id="UP001165427">
    <property type="component" value="Unassembled WGS sequence"/>
</dbReference>
<reference evidence="1" key="1">
    <citation type="submission" date="2022-04" db="EMBL/GenBank/DDBJ databases">
        <title>Desulfatitalea alkaliphila sp. nov., a novel anaerobic sulfate-reducing bacterium isolated from terrestrial mud volcano, Taman Peninsula, Russia.</title>
        <authorList>
            <person name="Khomyakova M.A."/>
            <person name="Merkel A.Y."/>
            <person name="Slobodkin A.I."/>
        </authorList>
    </citation>
    <scope>NUCLEOTIDE SEQUENCE</scope>
    <source>
        <strain evidence="1">M08but</strain>
    </source>
</reference>
<gene>
    <name evidence="1" type="ORF">MRX98_20180</name>
</gene>
<comment type="caution">
    <text evidence="1">The sequence shown here is derived from an EMBL/GenBank/DDBJ whole genome shotgun (WGS) entry which is preliminary data.</text>
</comment>
<dbReference type="InterPro" id="IPR011006">
    <property type="entry name" value="CheY-like_superfamily"/>
</dbReference>
<proteinExistence type="predicted"/>
<evidence type="ECO:0008006" key="3">
    <source>
        <dbReference type="Google" id="ProtNLM"/>
    </source>
</evidence>
<evidence type="ECO:0000313" key="1">
    <source>
        <dbReference type="EMBL" id="MCJ8502905.1"/>
    </source>
</evidence>